<comment type="caution">
    <text evidence="2">The sequence shown here is derived from an EMBL/GenBank/DDBJ whole genome shotgun (WGS) entry which is preliminary data.</text>
</comment>
<evidence type="ECO:0008006" key="4">
    <source>
        <dbReference type="Google" id="ProtNLM"/>
    </source>
</evidence>
<evidence type="ECO:0000256" key="1">
    <source>
        <dbReference type="SAM" id="SignalP"/>
    </source>
</evidence>
<organism evidence="2 3">
    <name type="scientific">Vibrio harveyi</name>
    <name type="common">Beneckea harveyi</name>
    <dbReference type="NCBI Taxonomy" id="669"/>
    <lineage>
        <taxon>Bacteria</taxon>
        <taxon>Pseudomonadati</taxon>
        <taxon>Pseudomonadota</taxon>
        <taxon>Gammaproteobacteria</taxon>
        <taxon>Vibrionales</taxon>
        <taxon>Vibrionaceae</taxon>
        <taxon>Vibrio</taxon>
    </lineage>
</organism>
<dbReference type="Gene3D" id="2.60.40.10">
    <property type="entry name" value="Immunoglobulins"/>
    <property type="match status" value="1"/>
</dbReference>
<dbReference type="RefSeq" id="WP_114093198.1">
    <property type="nucleotide sequence ID" value="NZ_CP080098.1"/>
</dbReference>
<accession>A0A8B3DEY6</accession>
<keyword evidence="1" id="KW-0732">Signal</keyword>
<evidence type="ECO:0000313" key="2">
    <source>
        <dbReference type="EMBL" id="RIV98792.1"/>
    </source>
</evidence>
<sequence length="249" mass="28213">MKKLKSLTVLITMLFVGTANASIAISSMIEFTENGTSDFYITNIEDYRQFIHVQARELKVNQKGELTTIPYTRENLEQWSLFINPARAIVEPAGKKTFRVSYRELAEHDASMDKAYQLSFIPTPYFGESNEKNSAVQIAVGFAPYVIVPGSEDQPLNFSVRHNGESLSVENRGKTYIRGFLDACPADLEKIERDGCQKMVYVLAGRKMEVVLPESMQGKFKVNFSTHYSKFKQRFEIGVGEHKEGEKSL</sequence>
<name>A0A8B3DEY6_VIBHA</name>
<evidence type="ECO:0000313" key="3">
    <source>
        <dbReference type="Proteomes" id="UP000253437"/>
    </source>
</evidence>
<reference evidence="2 3" key="1">
    <citation type="submission" date="2018-08" db="EMBL/GenBank/DDBJ databases">
        <title>Vibrio harveyi strains pathogenic to white snook Centropomus viridis Lockington (1877) and potential probiotic bacteria.</title>
        <authorList>
            <person name="Soto-Rodriguez S."/>
            <person name="Gomez-Gil B."/>
            <person name="Lozano-Olvera R."/>
        </authorList>
    </citation>
    <scope>NUCLEOTIDE SEQUENCE [LARGE SCALE GENOMIC DNA]</scope>
    <source>
        <strain evidence="2 3">CAIM 1508</strain>
    </source>
</reference>
<feature type="chain" id="PRO_5032680057" description="Molecular chaperone" evidence="1">
    <location>
        <begin position="22"/>
        <end position="249"/>
    </location>
</feature>
<dbReference type="EMBL" id="QOUW02000276">
    <property type="protein sequence ID" value="RIV98792.1"/>
    <property type="molecule type" value="Genomic_DNA"/>
</dbReference>
<feature type="signal peptide" evidence="1">
    <location>
        <begin position="1"/>
        <end position="21"/>
    </location>
</feature>
<dbReference type="AlphaFoldDB" id="A0A8B3DEY6"/>
<gene>
    <name evidence="2" type="ORF">DS957_028550</name>
</gene>
<dbReference type="Proteomes" id="UP000253437">
    <property type="component" value="Unassembled WGS sequence"/>
</dbReference>
<protein>
    <recommendedName>
        <fullName evidence="4">Molecular chaperone</fullName>
    </recommendedName>
</protein>
<dbReference type="InterPro" id="IPR013783">
    <property type="entry name" value="Ig-like_fold"/>
</dbReference>
<proteinExistence type="predicted"/>